<dbReference type="GO" id="GO:0016787">
    <property type="term" value="F:hydrolase activity"/>
    <property type="evidence" value="ECO:0007669"/>
    <property type="project" value="UniProtKB-KW"/>
</dbReference>
<proteinExistence type="inferred from homology"/>
<dbReference type="CDD" id="cd07722">
    <property type="entry name" value="LACTB2-like_MBL-fold"/>
    <property type="match status" value="1"/>
</dbReference>
<dbReference type="Gene3D" id="3.60.15.10">
    <property type="entry name" value="Ribonuclease Z/Hydroxyacylglutathione hydrolase-like"/>
    <property type="match status" value="1"/>
</dbReference>
<dbReference type="EMBL" id="JABAYA010000322">
    <property type="protein sequence ID" value="KAF7720996.1"/>
    <property type="molecule type" value="Genomic_DNA"/>
</dbReference>
<dbReference type="InterPro" id="IPR036388">
    <property type="entry name" value="WH-like_DNA-bd_sf"/>
</dbReference>
<dbReference type="InterPro" id="IPR041516">
    <property type="entry name" value="LACTB2_WH"/>
</dbReference>
<dbReference type="Proteomes" id="UP000605846">
    <property type="component" value="Unassembled WGS sequence"/>
</dbReference>
<dbReference type="OrthoDB" id="17458at2759"/>
<organism evidence="6 7">
    <name type="scientific">Apophysomyces ossiformis</name>
    <dbReference type="NCBI Taxonomy" id="679940"/>
    <lineage>
        <taxon>Eukaryota</taxon>
        <taxon>Fungi</taxon>
        <taxon>Fungi incertae sedis</taxon>
        <taxon>Mucoromycota</taxon>
        <taxon>Mucoromycotina</taxon>
        <taxon>Mucoromycetes</taxon>
        <taxon>Mucorales</taxon>
        <taxon>Mucorineae</taxon>
        <taxon>Mucoraceae</taxon>
        <taxon>Apophysomyces</taxon>
    </lineage>
</organism>
<evidence type="ECO:0000256" key="4">
    <source>
        <dbReference type="ARBA" id="ARBA00022833"/>
    </source>
</evidence>
<accession>A0A8H7BEV5</accession>
<dbReference type="InterPro" id="IPR036866">
    <property type="entry name" value="RibonucZ/Hydroxyglut_hydro"/>
</dbReference>
<keyword evidence="7" id="KW-1185">Reference proteome</keyword>
<evidence type="ECO:0000313" key="6">
    <source>
        <dbReference type="EMBL" id="KAF7720996.1"/>
    </source>
</evidence>
<dbReference type="Gene3D" id="1.10.10.10">
    <property type="entry name" value="Winged helix-like DNA-binding domain superfamily/Winged helix DNA-binding domain"/>
    <property type="match status" value="1"/>
</dbReference>
<dbReference type="InterPro" id="IPR047921">
    <property type="entry name" value="LACTB2-like_MBL-fold"/>
</dbReference>
<keyword evidence="2" id="KW-0479">Metal-binding</keyword>
<dbReference type="SUPFAM" id="SSF56281">
    <property type="entry name" value="Metallo-hydrolase/oxidoreductase"/>
    <property type="match status" value="1"/>
</dbReference>
<evidence type="ECO:0000256" key="2">
    <source>
        <dbReference type="ARBA" id="ARBA00022723"/>
    </source>
</evidence>
<reference evidence="6" key="1">
    <citation type="submission" date="2020-01" db="EMBL/GenBank/DDBJ databases">
        <title>Genome Sequencing of Three Apophysomyces-Like Fungal Strains Confirms a Novel Fungal Genus in the Mucoromycota with divergent Burkholderia-like Endosymbiotic Bacteria.</title>
        <authorList>
            <person name="Stajich J.E."/>
            <person name="Macias A.M."/>
            <person name="Carter-House D."/>
            <person name="Lovett B."/>
            <person name="Kasson L.R."/>
            <person name="Berry K."/>
            <person name="Grigoriev I."/>
            <person name="Chang Y."/>
            <person name="Spatafora J."/>
            <person name="Kasson M.T."/>
        </authorList>
    </citation>
    <scope>NUCLEOTIDE SEQUENCE</scope>
    <source>
        <strain evidence="6">NRRL A-21654</strain>
    </source>
</reference>
<dbReference type="InterPro" id="IPR001279">
    <property type="entry name" value="Metallo-B-lactamas"/>
</dbReference>
<name>A0A8H7BEV5_9FUNG</name>
<dbReference type="GO" id="GO:0046872">
    <property type="term" value="F:metal ion binding"/>
    <property type="evidence" value="ECO:0007669"/>
    <property type="project" value="UniProtKB-KW"/>
</dbReference>
<gene>
    <name evidence="6" type="ORF">EC973_005633</name>
</gene>
<dbReference type="PANTHER" id="PTHR23131">
    <property type="entry name" value="ENDORIBONUCLEASE LACTB2"/>
    <property type="match status" value="1"/>
</dbReference>
<dbReference type="FunFam" id="3.60.15.10:FF:000041">
    <property type="entry name" value="Metallo-beta-lactamase domain protein"/>
    <property type="match status" value="1"/>
</dbReference>
<dbReference type="InterPro" id="IPR050662">
    <property type="entry name" value="Sec-metab_biosynth-thioest"/>
</dbReference>
<evidence type="ECO:0000256" key="1">
    <source>
        <dbReference type="ARBA" id="ARBA00006759"/>
    </source>
</evidence>
<dbReference type="GO" id="GO:0044550">
    <property type="term" value="P:secondary metabolite biosynthetic process"/>
    <property type="evidence" value="ECO:0007669"/>
    <property type="project" value="UniProtKB-ARBA"/>
</dbReference>
<sequence>MSDKLPALPNFSRLSERVWRILGLNPGQWTLQGTNTYLVGLGPQKILIDCGEGEPAYLPLLLDSLRQISPDAFISDVIITHCHVDHWRGLKDVLPVFEKAKVHKYPLPSGCHDEEDHMLGFPIIEVHPLHDNQLIQLPNTTLRVIHTPGHAKDHCALWLEEEGVLFTGDCVLGHGTAVFDDLHEYMTSLRRMSTFHPTKLYPGHGPVIENGMERIKQYIEHREQREKQIISLMLQDQSKHWTVLEMVDHLYQGYDSRMYAVIIRQVALHMLKLEVDGKAKLVDGSSGYDKTNVFEMIDKSWCYMTARL</sequence>
<evidence type="ECO:0000259" key="5">
    <source>
        <dbReference type="SMART" id="SM00849"/>
    </source>
</evidence>
<comment type="similarity">
    <text evidence="1">Belongs to the metallo-beta-lactamase superfamily. Glyoxalase II family.</text>
</comment>
<protein>
    <recommendedName>
        <fullName evidence="5">Metallo-beta-lactamase domain-containing protein</fullName>
    </recommendedName>
</protein>
<dbReference type="Pfam" id="PF00753">
    <property type="entry name" value="Lactamase_B"/>
    <property type="match status" value="1"/>
</dbReference>
<dbReference type="Pfam" id="PF17778">
    <property type="entry name" value="WHD_BLACT"/>
    <property type="match status" value="1"/>
</dbReference>
<dbReference type="SMART" id="SM00849">
    <property type="entry name" value="Lactamase_B"/>
    <property type="match status" value="1"/>
</dbReference>
<feature type="domain" description="Metallo-beta-lactamase" evidence="5">
    <location>
        <begin position="33"/>
        <end position="204"/>
    </location>
</feature>
<dbReference type="AlphaFoldDB" id="A0A8H7BEV5"/>
<evidence type="ECO:0000313" key="7">
    <source>
        <dbReference type="Proteomes" id="UP000605846"/>
    </source>
</evidence>
<dbReference type="PANTHER" id="PTHR23131:SF0">
    <property type="entry name" value="ENDORIBONUCLEASE LACTB2"/>
    <property type="match status" value="1"/>
</dbReference>
<keyword evidence="4" id="KW-0862">Zinc</keyword>
<comment type="caution">
    <text evidence="6">The sequence shown here is derived from an EMBL/GenBank/DDBJ whole genome shotgun (WGS) entry which is preliminary data.</text>
</comment>
<evidence type="ECO:0000256" key="3">
    <source>
        <dbReference type="ARBA" id="ARBA00022801"/>
    </source>
</evidence>
<keyword evidence="3" id="KW-0378">Hydrolase</keyword>